<dbReference type="VEuPathDB" id="VectorBase:LOC119173381"/>
<reference evidence="2" key="2">
    <citation type="submission" date="2021-09" db="EMBL/GenBank/DDBJ databases">
        <authorList>
            <person name="Jia N."/>
            <person name="Wang J."/>
            <person name="Shi W."/>
            <person name="Du L."/>
            <person name="Sun Y."/>
            <person name="Zhan W."/>
            <person name="Jiang J."/>
            <person name="Wang Q."/>
            <person name="Zhang B."/>
            <person name="Ji P."/>
            <person name="Sakyi L.B."/>
            <person name="Cui X."/>
            <person name="Yuan T."/>
            <person name="Jiang B."/>
            <person name="Yang W."/>
            <person name="Lam T.T.-Y."/>
            <person name="Chang Q."/>
            <person name="Ding S."/>
            <person name="Wang X."/>
            <person name="Zhu J."/>
            <person name="Ruan X."/>
            <person name="Zhao L."/>
            <person name="Wei J."/>
            <person name="Que T."/>
            <person name="Du C."/>
            <person name="Cheng J."/>
            <person name="Dai P."/>
            <person name="Han X."/>
            <person name="Huang E."/>
            <person name="Gao Y."/>
            <person name="Liu J."/>
            <person name="Shao H."/>
            <person name="Ye R."/>
            <person name="Li L."/>
            <person name="Wei W."/>
            <person name="Wang X."/>
            <person name="Wang C."/>
            <person name="Huo Q."/>
            <person name="Li W."/>
            <person name="Guo W."/>
            <person name="Chen H."/>
            <person name="Chen S."/>
            <person name="Zhou L."/>
            <person name="Zhou L."/>
            <person name="Ni X."/>
            <person name="Tian J."/>
            <person name="Zhou Y."/>
            <person name="Sheng Y."/>
            <person name="Liu T."/>
            <person name="Pan Y."/>
            <person name="Xia L."/>
            <person name="Li J."/>
            <person name="Zhao F."/>
            <person name="Cao W."/>
        </authorList>
    </citation>
    <scope>NUCLEOTIDE SEQUENCE</scope>
    <source>
        <strain evidence="2">Rmic-2018</strain>
        <tissue evidence="2">Larvae</tissue>
    </source>
</reference>
<sequence length="422" mass="47111">MKKYSVATLAITSALLTWRENKEKRIKYYAFDRYVALLDRIRHERSDISKVFATLVLPQAPNQRLRRHNWRAVRWFNFEARKFTLRLLSLCHEREGVFYVNHRIDALPPWTVLAADGLHPSFAGVSLLAWNIYNLLLDLRRPYITNWLDHAPQPKVEAYGLWETPSYSQALRRDCPDATCRGNEGKKENQAAPETAAAPSTGQHVSLRPPSPSAQPPSRLPRLSTTPTRHTPETATKQAATGTDIRKLLLPHLATLERYPCPPQQSLRSSTLALIAGFLVRAIQDNIECEGCLVKLQALSSSSPTTALIAGIDRGGLSYPTLPFVGFVHHLEQAASRVASVLVKGPQPLKKFSAVVLPSLLKSPLFDCAEDKSVPHKTKLVSVILQKFMRPFLSNTANGLTVSNAKKKALKTKPTSRKVLKV</sequence>
<feature type="compositionally biased region" description="Pro residues" evidence="1">
    <location>
        <begin position="209"/>
        <end position="219"/>
    </location>
</feature>
<gene>
    <name evidence="2" type="ORF">HPB51_012680</name>
</gene>
<comment type="caution">
    <text evidence="2">The sequence shown here is derived from an EMBL/GenBank/DDBJ whole genome shotgun (WGS) entry which is preliminary data.</text>
</comment>
<protein>
    <submittedName>
        <fullName evidence="2">Uncharacterized protein</fullName>
    </submittedName>
</protein>
<organism evidence="2 3">
    <name type="scientific">Rhipicephalus microplus</name>
    <name type="common">Cattle tick</name>
    <name type="synonym">Boophilus microplus</name>
    <dbReference type="NCBI Taxonomy" id="6941"/>
    <lineage>
        <taxon>Eukaryota</taxon>
        <taxon>Metazoa</taxon>
        <taxon>Ecdysozoa</taxon>
        <taxon>Arthropoda</taxon>
        <taxon>Chelicerata</taxon>
        <taxon>Arachnida</taxon>
        <taxon>Acari</taxon>
        <taxon>Parasitiformes</taxon>
        <taxon>Ixodida</taxon>
        <taxon>Ixodoidea</taxon>
        <taxon>Ixodidae</taxon>
        <taxon>Rhipicephalinae</taxon>
        <taxon>Rhipicephalus</taxon>
        <taxon>Boophilus</taxon>
    </lineage>
</organism>
<feature type="region of interest" description="Disordered" evidence="1">
    <location>
        <begin position="178"/>
        <end position="242"/>
    </location>
</feature>
<dbReference type="Proteomes" id="UP000821866">
    <property type="component" value="Chromosome 9"/>
</dbReference>
<feature type="compositionally biased region" description="Low complexity" evidence="1">
    <location>
        <begin position="220"/>
        <end position="236"/>
    </location>
</feature>
<proteinExistence type="predicted"/>
<dbReference type="SUPFAM" id="SSF52266">
    <property type="entry name" value="SGNH hydrolase"/>
    <property type="match status" value="1"/>
</dbReference>
<name>A0A9J6D4Q8_RHIMP</name>
<dbReference type="VEuPathDB" id="VectorBase:LOC119167271"/>
<dbReference type="EMBL" id="JABSTU010000011">
    <property type="protein sequence ID" value="KAH8009182.1"/>
    <property type="molecule type" value="Genomic_DNA"/>
</dbReference>
<keyword evidence="3" id="KW-1185">Reference proteome</keyword>
<evidence type="ECO:0000256" key="1">
    <source>
        <dbReference type="SAM" id="MobiDB-lite"/>
    </source>
</evidence>
<evidence type="ECO:0000313" key="2">
    <source>
        <dbReference type="EMBL" id="KAH8009182.1"/>
    </source>
</evidence>
<accession>A0A9J6D4Q8</accession>
<dbReference type="AlphaFoldDB" id="A0A9J6D4Q8"/>
<reference evidence="2" key="1">
    <citation type="journal article" date="2020" name="Cell">
        <title>Large-Scale Comparative Analyses of Tick Genomes Elucidate Their Genetic Diversity and Vector Capacities.</title>
        <authorList>
            <consortium name="Tick Genome and Microbiome Consortium (TIGMIC)"/>
            <person name="Jia N."/>
            <person name="Wang J."/>
            <person name="Shi W."/>
            <person name="Du L."/>
            <person name="Sun Y."/>
            <person name="Zhan W."/>
            <person name="Jiang J.F."/>
            <person name="Wang Q."/>
            <person name="Zhang B."/>
            <person name="Ji P."/>
            <person name="Bell-Sakyi L."/>
            <person name="Cui X.M."/>
            <person name="Yuan T.T."/>
            <person name="Jiang B.G."/>
            <person name="Yang W.F."/>
            <person name="Lam T.T."/>
            <person name="Chang Q.C."/>
            <person name="Ding S.J."/>
            <person name="Wang X.J."/>
            <person name="Zhu J.G."/>
            <person name="Ruan X.D."/>
            <person name="Zhao L."/>
            <person name="Wei J.T."/>
            <person name="Ye R.Z."/>
            <person name="Que T.C."/>
            <person name="Du C.H."/>
            <person name="Zhou Y.H."/>
            <person name="Cheng J.X."/>
            <person name="Dai P.F."/>
            <person name="Guo W.B."/>
            <person name="Han X.H."/>
            <person name="Huang E.J."/>
            <person name="Li L.F."/>
            <person name="Wei W."/>
            <person name="Gao Y.C."/>
            <person name="Liu J.Z."/>
            <person name="Shao H.Z."/>
            <person name="Wang X."/>
            <person name="Wang C.C."/>
            <person name="Yang T.C."/>
            <person name="Huo Q.B."/>
            <person name="Li W."/>
            <person name="Chen H.Y."/>
            <person name="Chen S.E."/>
            <person name="Zhou L.G."/>
            <person name="Ni X.B."/>
            <person name="Tian J.H."/>
            <person name="Sheng Y."/>
            <person name="Liu T."/>
            <person name="Pan Y.S."/>
            <person name="Xia L.Y."/>
            <person name="Li J."/>
            <person name="Zhao F."/>
            <person name="Cao W.C."/>
        </authorList>
    </citation>
    <scope>NUCLEOTIDE SEQUENCE</scope>
    <source>
        <strain evidence="2">Rmic-2018</strain>
    </source>
</reference>
<evidence type="ECO:0000313" key="3">
    <source>
        <dbReference type="Proteomes" id="UP000821866"/>
    </source>
</evidence>